<proteinExistence type="predicted"/>
<dbReference type="RefSeq" id="XP_062776347.1">
    <property type="nucleotide sequence ID" value="XM_062920296.1"/>
</dbReference>
<evidence type="ECO:0000313" key="1">
    <source>
        <dbReference type="EMBL" id="WQF79123.1"/>
    </source>
</evidence>
<dbReference type="Proteomes" id="UP001322277">
    <property type="component" value="Chromosome 3"/>
</dbReference>
<dbReference type="AlphaFoldDB" id="A0AAX4I880"/>
<organism evidence="1 2">
    <name type="scientific">Colletotrichum destructivum</name>
    <dbReference type="NCBI Taxonomy" id="34406"/>
    <lineage>
        <taxon>Eukaryota</taxon>
        <taxon>Fungi</taxon>
        <taxon>Dikarya</taxon>
        <taxon>Ascomycota</taxon>
        <taxon>Pezizomycotina</taxon>
        <taxon>Sordariomycetes</taxon>
        <taxon>Hypocreomycetidae</taxon>
        <taxon>Glomerellales</taxon>
        <taxon>Glomerellaceae</taxon>
        <taxon>Colletotrichum</taxon>
        <taxon>Colletotrichum destructivum species complex</taxon>
    </lineage>
</organism>
<sequence length="158" mass="17637">MDFPCSSFLPPFFLCTLYSRSSLHSCSASTVIRHRRPRQRHRVQFSQASRVRVLRHSISDSPSPFPTLALLFSSLQSCLNWDGKRLSAHNKMRRLEPPLHLHLIISLSSEATGASLLPSVCEKNHSVPLFEAAECQTPEAFFPLPTSRDSGAPGTHQS</sequence>
<accession>A0AAX4I880</accession>
<dbReference type="GeneID" id="87940640"/>
<name>A0AAX4I880_9PEZI</name>
<protein>
    <submittedName>
        <fullName evidence="1">Uncharacterized protein</fullName>
    </submittedName>
</protein>
<dbReference type="KEGG" id="cdet:87940640"/>
<evidence type="ECO:0000313" key="2">
    <source>
        <dbReference type="Proteomes" id="UP001322277"/>
    </source>
</evidence>
<dbReference type="EMBL" id="CP137307">
    <property type="protein sequence ID" value="WQF79123.1"/>
    <property type="molecule type" value="Genomic_DNA"/>
</dbReference>
<keyword evidence="2" id="KW-1185">Reference proteome</keyword>
<reference evidence="2" key="1">
    <citation type="journal article" date="2023" name="bioRxiv">
        <title>Complete genome of the Medicago anthracnose fungus, Colletotrichum destructivum, reveals a mini-chromosome-like region within a core chromosome.</title>
        <authorList>
            <person name="Lapalu N."/>
            <person name="Simon A."/>
            <person name="Lu A."/>
            <person name="Plaumann P.-L."/>
            <person name="Amselem J."/>
            <person name="Pigne S."/>
            <person name="Auger A."/>
            <person name="Koch C."/>
            <person name="Dallery J.-F."/>
            <person name="O'Connell R.J."/>
        </authorList>
    </citation>
    <scope>NUCLEOTIDE SEQUENCE [LARGE SCALE GENOMIC DNA]</scope>
    <source>
        <strain evidence="2">CBS 520.97</strain>
    </source>
</reference>
<gene>
    <name evidence="1" type="ORF">CDEST_04137</name>
</gene>